<dbReference type="KEGG" id="lfa:LFA_1282"/>
<evidence type="ECO:0000259" key="12">
    <source>
        <dbReference type="Pfam" id="PF21687"/>
    </source>
</evidence>
<evidence type="ECO:0000256" key="7">
    <source>
        <dbReference type="ARBA" id="ARBA00022927"/>
    </source>
</evidence>
<dbReference type="PANTHER" id="PTHR38831:SF1">
    <property type="entry name" value="TYPE II SECRETION SYSTEM PROTEIN K-RELATED"/>
    <property type="match status" value="1"/>
</dbReference>
<evidence type="ECO:0000256" key="10">
    <source>
        <dbReference type="PIRNR" id="PIRNR002786"/>
    </source>
</evidence>
<evidence type="ECO:0000313" key="14">
    <source>
        <dbReference type="Proteomes" id="UP000032430"/>
    </source>
</evidence>
<feature type="domain" description="T2SS protein K second SAM-like" evidence="11">
    <location>
        <begin position="212"/>
        <end position="256"/>
    </location>
</feature>
<dbReference type="GO" id="GO:0009306">
    <property type="term" value="P:protein secretion"/>
    <property type="evidence" value="ECO:0007669"/>
    <property type="project" value="InterPro"/>
</dbReference>
<evidence type="ECO:0000256" key="8">
    <source>
        <dbReference type="ARBA" id="ARBA00022989"/>
    </source>
</evidence>
<keyword evidence="6" id="KW-0812">Transmembrane</keyword>
<evidence type="ECO:0000256" key="5">
    <source>
        <dbReference type="ARBA" id="ARBA00022519"/>
    </source>
</evidence>
<keyword evidence="14" id="KW-1185">Reference proteome</keyword>
<evidence type="ECO:0000259" key="11">
    <source>
        <dbReference type="Pfam" id="PF03934"/>
    </source>
</evidence>
<organism evidence="13 14">
    <name type="scientific">Legionella fallonii LLAP-10</name>
    <dbReference type="NCBI Taxonomy" id="1212491"/>
    <lineage>
        <taxon>Bacteria</taxon>
        <taxon>Pseudomonadati</taxon>
        <taxon>Pseudomonadota</taxon>
        <taxon>Gammaproteobacteria</taxon>
        <taxon>Legionellales</taxon>
        <taxon>Legionellaceae</taxon>
        <taxon>Legionella</taxon>
    </lineage>
</organism>
<evidence type="ECO:0000256" key="2">
    <source>
        <dbReference type="ARBA" id="ARBA00007246"/>
    </source>
</evidence>
<evidence type="ECO:0000256" key="4">
    <source>
        <dbReference type="ARBA" id="ARBA00022475"/>
    </source>
</evidence>
<dbReference type="STRING" id="1212491.LFA_1282"/>
<keyword evidence="5 10" id="KW-0997">Cell inner membrane</keyword>
<dbReference type="InterPro" id="IPR038072">
    <property type="entry name" value="GspK_central_sf"/>
</dbReference>
<name>A0A098G2J5_9GAMM</name>
<dbReference type="InterPro" id="IPR049179">
    <property type="entry name" value="T2SSK_SAM-like_2nd"/>
</dbReference>
<dbReference type="PANTHER" id="PTHR38831">
    <property type="entry name" value="TYPE II SECRETION SYSTEM PROTEIN K"/>
    <property type="match status" value="1"/>
</dbReference>
<evidence type="ECO:0000256" key="1">
    <source>
        <dbReference type="ARBA" id="ARBA00004533"/>
    </source>
</evidence>
<sequence>MRPFKMKQTGSALLTALFIMTLVAIVATAMSTRLQQDIYRTRLVVTHDKLYFASQVVTFWAFDQLNDKAQKFSKANQQGLVAQYPKNMGEIVNNIKVSGSLYDLQGRFNLNNLVDKKSMGMFISLLSNTTTKLNNEDRLNLMLAVKDWVSPYDLARGKDSYTDYYLSQKPPYYPSHQLMTSATELRLVKDVNASLFQSLEPFITALPEATPININTASKKVLMSLGNGLNEEQVNEIIMARGEEGIKNLKDISELMKKINLSSEQITIESKYFLCVTYASSDEFKLAVYTLLKRGQDKQARITVSIVRESISG</sequence>
<dbReference type="SUPFAM" id="SSF47781">
    <property type="entry name" value="RuvA domain 2-like"/>
    <property type="match status" value="1"/>
</dbReference>
<keyword evidence="7" id="KW-0653">Protein transport</keyword>
<evidence type="ECO:0000256" key="9">
    <source>
        <dbReference type="ARBA" id="ARBA00023136"/>
    </source>
</evidence>
<comment type="subcellular location">
    <subcellularLocation>
        <location evidence="1 10">Cell inner membrane</location>
    </subcellularLocation>
</comment>
<dbReference type="GO" id="GO:0005886">
    <property type="term" value="C:plasma membrane"/>
    <property type="evidence" value="ECO:0007669"/>
    <property type="project" value="UniProtKB-SubCell"/>
</dbReference>
<dbReference type="InterPro" id="IPR010994">
    <property type="entry name" value="RuvA_2-like"/>
</dbReference>
<keyword evidence="9 10" id="KW-0472">Membrane</keyword>
<dbReference type="OrthoDB" id="9788973at2"/>
<protein>
    <recommendedName>
        <fullName evidence="10">Type II secretion system protein K</fullName>
    </recommendedName>
</protein>
<gene>
    <name evidence="13" type="primary">Ispk</name>
    <name evidence="13" type="ORF">LFA_1282</name>
</gene>
<dbReference type="SUPFAM" id="SSF158544">
    <property type="entry name" value="GspK insert domain-like"/>
    <property type="match status" value="1"/>
</dbReference>
<evidence type="ECO:0000256" key="6">
    <source>
        <dbReference type="ARBA" id="ARBA00022692"/>
    </source>
</evidence>
<dbReference type="InterPro" id="IPR049031">
    <property type="entry name" value="T2SSK_SAM-like_1st"/>
</dbReference>
<dbReference type="InterPro" id="IPR005628">
    <property type="entry name" value="GspK"/>
</dbReference>
<dbReference type="Gene3D" id="1.10.40.60">
    <property type="entry name" value="EpsJ-like"/>
    <property type="match status" value="2"/>
</dbReference>
<comment type="similarity">
    <text evidence="2 10">Belongs to the GSP K family.</text>
</comment>
<evidence type="ECO:0000313" key="13">
    <source>
        <dbReference type="EMBL" id="CEG56707.1"/>
    </source>
</evidence>
<feature type="domain" description="T2SS protein K first SAM-like" evidence="12">
    <location>
        <begin position="106"/>
        <end position="208"/>
    </location>
</feature>
<dbReference type="Pfam" id="PF03934">
    <property type="entry name" value="T2SSK"/>
    <property type="match status" value="1"/>
</dbReference>
<dbReference type="NCBIfam" id="NF037980">
    <property type="entry name" value="T2SS_GspK"/>
    <property type="match status" value="1"/>
</dbReference>
<reference evidence="14" key="1">
    <citation type="submission" date="2014-09" db="EMBL/GenBank/DDBJ databases">
        <authorList>
            <person name="Gomez-Valero L."/>
        </authorList>
    </citation>
    <scope>NUCLEOTIDE SEQUENCE [LARGE SCALE GENOMIC DNA]</scope>
    <source>
        <strain evidence="14">ATCC700992</strain>
    </source>
</reference>
<dbReference type="PIRSF" id="PIRSF002786">
    <property type="entry name" value="XcpX"/>
    <property type="match status" value="1"/>
</dbReference>
<dbReference type="AlphaFoldDB" id="A0A098G2J5"/>
<proteinExistence type="inferred from homology"/>
<evidence type="ECO:0000256" key="3">
    <source>
        <dbReference type="ARBA" id="ARBA00022448"/>
    </source>
</evidence>
<dbReference type="Proteomes" id="UP000032430">
    <property type="component" value="Chromosome I"/>
</dbReference>
<dbReference type="Pfam" id="PF21687">
    <property type="entry name" value="T2SSK_1st"/>
    <property type="match status" value="1"/>
</dbReference>
<dbReference type="RefSeq" id="WP_045095330.1">
    <property type="nucleotide sequence ID" value="NZ_LN614827.1"/>
</dbReference>
<keyword evidence="4 10" id="KW-1003">Cell membrane</keyword>
<dbReference type="EMBL" id="LN614827">
    <property type="protein sequence ID" value="CEG56707.1"/>
    <property type="molecule type" value="Genomic_DNA"/>
</dbReference>
<accession>A0A098G2J5</accession>
<dbReference type="Gene3D" id="3.30.1300.30">
    <property type="entry name" value="GSPII I/J protein-like"/>
    <property type="match status" value="1"/>
</dbReference>
<keyword evidence="8" id="KW-1133">Transmembrane helix</keyword>
<keyword evidence="3 10" id="KW-0813">Transport</keyword>
<dbReference type="HOGENOM" id="CLU_057294_2_0_6"/>